<evidence type="ECO:0000313" key="3">
    <source>
        <dbReference type="Proteomes" id="UP001417504"/>
    </source>
</evidence>
<dbReference type="AlphaFoldDB" id="A0AAP0EFV3"/>
<reference evidence="2 3" key="1">
    <citation type="submission" date="2024-01" db="EMBL/GenBank/DDBJ databases">
        <title>Genome assemblies of Stephania.</title>
        <authorList>
            <person name="Yang L."/>
        </authorList>
    </citation>
    <scope>NUCLEOTIDE SEQUENCE [LARGE SCALE GENOMIC DNA]</scope>
    <source>
        <strain evidence="2">QJT</strain>
        <tissue evidence="2">Leaf</tissue>
    </source>
</reference>
<sequence length="52" mass="5597">MTWQGSGSTVHHVAGLGLTSTITTSPSVSLTLFSCVRIPDMERRRLAIISQP</sequence>
<organism evidence="2 3">
    <name type="scientific">Stephania japonica</name>
    <dbReference type="NCBI Taxonomy" id="461633"/>
    <lineage>
        <taxon>Eukaryota</taxon>
        <taxon>Viridiplantae</taxon>
        <taxon>Streptophyta</taxon>
        <taxon>Embryophyta</taxon>
        <taxon>Tracheophyta</taxon>
        <taxon>Spermatophyta</taxon>
        <taxon>Magnoliopsida</taxon>
        <taxon>Ranunculales</taxon>
        <taxon>Menispermaceae</taxon>
        <taxon>Menispermoideae</taxon>
        <taxon>Cissampelideae</taxon>
        <taxon>Stephania</taxon>
    </lineage>
</organism>
<dbReference type="EMBL" id="JBBNAE010000010">
    <property type="protein sequence ID" value="KAK9091415.1"/>
    <property type="molecule type" value="Genomic_DNA"/>
</dbReference>
<proteinExistence type="predicted"/>
<comment type="caution">
    <text evidence="2">The sequence shown here is derived from an EMBL/GenBank/DDBJ whole genome shotgun (WGS) entry which is preliminary data.</text>
</comment>
<evidence type="ECO:0000256" key="1">
    <source>
        <dbReference type="SAM" id="Phobius"/>
    </source>
</evidence>
<protein>
    <submittedName>
        <fullName evidence="2">Uncharacterized protein</fullName>
    </submittedName>
</protein>
<gene>
    <name evidence="2" type="ORF">Sjap_024592</name>
</gene>
<keyword evidence="1" id="KW-1133">Transmembrane helix</keyword>
<keyword evidence="1" id="KW-0812">Transmembrane</keyword>
<dbReference type="Proteomes" id="UP001417504">
    <property type="component" value="Unassembled WGS sequence"/>
</dbReference>
<name>A0AAP0EFV3_9MAGN</name>
<feature type="transmembrane region" description="Helical" evidence="1">
    <location>
        <begin position="12"/>
        <end position="36"/>
    </location>
</feature>
<keyword evidence="3" id="KW-1185">Reference proteome</keyword>
<keyword evidence="1" id="KW-0472">Membrane</keyword>
<evidence type="ECO:0000313" key="2">
    <source>
        <dbReference type="EMBL" id="KAK9091415.1"/>
    </source>
</evidence>
<accession>A0AAP0EFV3</accession>